<evidence type="ECO:0000256" key="9">
    <source>
        <dbReference type="ARBA" id="ARBA00023329"/>
    </source>
</evidence>
<evidence type="ECO:0000256" key="2">
    <source>
        <dbReference type="ARBA" id="ARBA00004555"/>
    </source>
</evidence>
<dbReference type="SMART" id="SM01355">
    <property type="entry name" value="AP3B1_C"/>
    <property type="match status" value="1"/>
</dbReference>
<name>A0A5P1EUH1_ASPOF</name>
<evidence type="ECO:0000256" key="11">
    <source>
        <dbReference type="PIRNR" id="PIRNR037096"/>
    </source>
</evidence>
<feature type="region of interest" description="Disordered" evidence="12">
    <location>
        <begin position="713"/>
        <end position="777"/>
    </location>
</feature>
<evidence type="ECO:0000259" key="13">
    <source>
        <dbReference type="SMART" id="SM01355"/>
    </source>
</evidence>
<dbReference type="InterPro" id="IPR002553">
    <property type="entry name" value="Clathrin/coatomer_adapt-like_N"/>
</dbReference>
<comment type="subcellular location">
    <subcellularLocation>
        <location evidence="1">Cytoplasmic vesicle</location>
        <location evidence="1">Clathrin-coated vesicle membrane</location>
        <topology evidence="1">Peripheral membrane protein</topology>
        <orientation evidence="1">Cytoplasmic side</orientation>
    </subcellularLocation>
    <subcellularLocation>
        <location evidence="2">Golgi apparatus</location>
    </subcellularLocation>
</comment>
<keyword evidence="4 11" id="KW-0813">Transport</keyword>
<dbReference type="GO" id="GO:0016192">
    <property type="term" value="P:vesicle-mediated transport"/>
    <property type="evidence" value="ECO:0007669"/>
    <property type="project" value="InterPro"/>
</dbReference>
<evidence type="ECO:0000256" key="1">
    <source>
        <dbReference type="ARBA" id="ARBA00004145"/>
    </source>
</evidence>
<dbReference type="OrthoDB" id="10254310at2759"/>
<dbReference type="Pfam" id="PF01602">
    <property type="entry name" value="Adaptin_N"/>
    <property type="match status" value="1"/>
</dbReference>
<accession>A0A5P1EUH1</accession>
<gene>
    <name evidence="14" type="ORF">A4U43_C05F3390</name>
</gene>
<dbReference type="PANTHER" id="PTHR11134">
    <property type="entry name" value="ADAPTOR COMPLEX SUBUNIT BETA FAMILY MEMBER"/>
    <property type="match status" value="1"/>
</dbReference>
<dbReference type="InterPro" id="IPR011989">
    <property type="entry name" value="ARM-like"/>
</dbReference>
<evidence type="ECO:0000256" key="8">
    <source>
        <dbReference type="ARBA" id="ARBA00023136"/>
    </source>
</evidence>
<dbReference type="EMBL" id="CM007385">
    <property type="protein sequence ID" value="ONK67750.1"/>
    <property type="molecule type" value="Genomic_DNA"/>
</dbReference>
<dbReference type="SUPFAM" id="SSF48371">
    <property type="entry name" value="ARM repeat"/>
    <property type="match status" value="1"/>
</dbReference>
<feature type="compositionally biased region" description="Low complexity" evidence="12">
    <location>
        <begin position="732"/>
        <end position="758"/>
    </location>
</feature>
<sequence length="1127" mass="124389">MFSQFGSTAESFSKASSLVLRIGTDAHLYDDPDDVNIAPLLDSRFDTEKVEALKRLLALIAQGADVSNFFPQVVKNVASQSLEVKKLVYLYLLHYAEKRPNEALLSINCFQKDLSDTNPLVRAYALRAMAGIRLHVVAPLVLAAIGKCARDPSPYVRKCAAHALTKLDDLHLEENTSALEELVGFMLSDNSPAVVGAAAIAFKSVCPSNLALIGKNFRKLCETLPDVEEWGQIVLIEILLRYVVAKHGLVRESIMCNSQLEKDSGDVSHMFESNDNSTGGSRESDGGDAEYKLNLLMYRSYIDGHEELLSESCNINGDDGLLNCGQTSSQNDDVRILVRCTSPLLWSQNSAVVLAASGVHWIMAAREEVSKIVKPLLFVLRSSQASRYVVLCNIQMFAKAIPSLFAPYFEDFFVFSSDSYQMRALKLDILSTIVTEVSVRAIFDEFQDYIRDPDRRFVADTVAAIGLCAQKLPSVANVCLEGLLTLTVQGQINGETEVLVQALMSIKAIIKQNPVCHEKTIVQLVRNLDIINEPAARALIVWIMGEYCSIGQIIPKVIPTLLQYLAHCFTSEELDTKHQILNTTAKVVLSSREENLWMSKKILSYIVELAKYDPDHDVRDRARIFEKLILRHTNSPTQEEGTSFLQSSGEIHPEVVTKLFSKGIPKVIRVSDNSRIYLPGSLSQIVLHAAPGYGPLPKPCSVRDEDLNAYSNTNVSTEDIDDGNSSDTNDPEISSGSSFEESGSIYDSEHSNVSSVSSKDSRLASDSNGYGHTDSLLSMKDTVIPPLDDAGVLRNQKSQSAAENISSSFSLGLAEIMSKSALESWLGEQSSTSSEQKSQQLSLARVSINDLHCIIKPISRTLLDPANGNGLKLEYSFSSEVSSISPLLVLVEVFFSNQSTEQLKNISLKDDESDGTVESANVLLEKPESELPKILPVEEIAALNPGQNAKRMLHVRFLHHLLPIKLAVFCNGKKYSTKLWPEIGYFMKPLSMNLESFTDKESQLRGMFEYSRSCKFVDHVGELNQENQSSIQDDKILIVSRCLAAKVFSNANLYLLSTDVPVSFNIDDASGLRLRFSGEILSSSRPCLITLFIEGKCIEPLNVTVKINCEETTFGLNLLNKLVALLN</sequence>
<dbReference type="InterPro" id="IPR026740">
    <property type="entry name" value="AP3_beta"/>
</dbReference>
<protein>
    <recommendedName>
        <fullName evidence="11">AP-3 complex subunit beta</fullName>
    </recommendedName>
</protein>
<dbReference type="Pfam" id="PF24080">
    <property type="entry name" value="AP3B1_C_2"/>
    <property type="match status" value="1"/>
</dbReference>
<dbReference type="GO" id="GO:0005794">
    <property type="term" value="C:Golgi apparatus"/>
    <property type="evidence" value="ECO:0007669"/>
    <property type="project" value="UniProtKB-SubCell"/>
</dbReference>
<evidence type="ECO:0000313" key="15">
    <source>
        <dbReference type="Proteomes" id="UP000243459"/>
    </source>
</evidence>
<evidence type="ECO:0000256" key="10">
    <source>
        <dbReference type="ARBA" id="ARBA00023570"/>
    </source>
</evidence>
<dbReference type="InterPro" id="IPR026739">
    <property type="entry name" value="AP_beta"/>
</dbReference>
<proteinExistence type="inferred from homology"/>
<organism evidence="14 15">
    <name type="scientific">Asparagus officinalis</name>
    <name type="common">Garden asparagus</name>
    <dbReference type="NCBI Taxonomy" id="4686"/>
    <lineage>
        <taxon>Eukaryota</taxon>
        <taxon>Viridiplantae</taxon>
        <taxon>Streptophyta</taxon>
        <taxon>Embryophyta</taxon>
        <taxon>Tracheophyta</taxon>
        <taxon>Spermatophyta</taxon>
        <taxon>Magnoliopsida</taxon>
        <taxon>Liliopsida</taxon>
        <taxon>Asparagales</taxon>
        <taxon>Asparagaceae</taxon>
        <taxon>Asparagoideae</taxon>
        <taxon>Asparagus</taxon>
    </lineage>
</organism>
<feature type="region of interest" description="Disordered" evidence="12">
    <location>
        <begin position="267"/>
        <end position="286"/>
    </location>
</feature>
<dbReference type="GO" id="GO:0030665">
    <property type="term" value="C:clathrin-coated vesicle membrane"/>
    <property type="evidence" value="ECO:0007669"/>
    <property type="project" value="UniProtKB-SubCell"/>
</dbReference>
<evidence type="ECO:0000256" key="12">
    <source>
        <dbReference type="SAM" id="MobiDB-lite"/>
    </source>
</evidence>
<keyword evidence="15" id="KW-1185">Reference proteome</keyword>
<evidence type="ECO:0000256" key="7">
    <source>
        <dbReference type="ARBA" id="ARBA00023034"/>
    </source>
</evidence>
<keyword evidence="8 11" id="KW-0472">Membrane</keyword>
<evidence type="ECO:0000256" key="6">
    <source>
        <dbReference type="ARBA" id="ARBA00022927"/>
    </source>
</evidence>
<dbReference type="InterPro" id="IPR016024">
    <property type="entry name" value="ARM-type_fold"/>
</dbReference>
<feature type="domain" description="AP-3 complex subunit beta C-terminal" evidence="13">
    <location>
        <begin position="801"/>
        <end position="962"/>
    </location>
</feature>
<dbReference type="OMA" id="ARAIIVW"/>
<reference evidence="15" key="1">
    <citation type="journal article" date="2017" name="Nat. Commun.">
        <title>The asparagus genome sheds light on the origin and evolution of a young Y chromosome.</title>
        <authorList>
            <person name="Harkess A."/>
            <person name="Zhou J."/>
            <person name="Xu C."/>
            <person name="Bowers J.E."/>
            <person name="Van der Hulst R."/>
            <person name="Ayyampalayam S."/>
            <person name="Mercati F."/>
            <person name="Riccardi P."/>
            <person name="McKain M.R."/>
            <person name="Kakrana A."/>
            <person name="Tang H."/>
            <person name="Ray J."/>
            <person name="Groenendijk J."/>
            <person name="Arikit S."/>
            <person name="Mathioni S.M."/>
            <person name="Nakano M."/>
            <person name="Shan H."/>
            <person name="Telgmann-Rauber A."/>
            <person name="Kanno A."/>
            <person name="Yue Z."/>
            <person name="Chen H."/>
            <person name="Li W."/>
            <person name="Chen Y."/>
            <person name="Xu X."/>
            <person name="Zhang Y."/>
            <person name="Luo S."/>
            <person name="Chen H."/>
            <person name="Gao J."/>
            <person name="Mao Z."/>
            <person name="Pires J.C."/>
            <person name="Luo M."/>
            <person name="Kudrna D."/>
            <person name="Wing R.A."/>
            <person name="Meyers B.C."/>
            <person name="Yi K."/>
            <person name="Kong H."/>
            <person name="Lavrijsen P."/>
            <person name="Sunseri F."/>
            <person name="Falavigna A."/>
            <person name="Ye Y."/>
            <person name="Leebens-Mack J.H."/>
            <person name="Chen G."/>
        </authorList>
    </citation>
    <scope>NUCLEOTIDE SEQUENCE [LARGE SCALE GENOMIC DNA]</scope>
    <source>
        <strain evidence="15">cv. DH0086</strain>
    </source>
</reference>
<dbReference type="InterPro" id="IPR029390">
    <property type="entry name" value="AP3B_C"/>
</dbReference>
<evidence type="ECO:0000256" key="5">
    <source>
        <dbReference type="ARBA" id="ARBA00022553"/>
    </source>
</evidence>
<keyword evidence="7" id="KW-0333">Golgi apparatus</keyword>
<evidence type="ECO:0000313" key="14">
    <source>
        <dbReference type="EMBL" id="ONK67750.1"/>
    </source>
</evidence>
<dbReference type="Proteomes" id="UP000243459">
    <property type="component" value="Chromosome 5"/>
</dbReference>
<dbReference type="GO" id="GO:0030123">
    <property type="term" value="C:AP-3 adaptor complex"/>
    <property type="evidence" value="ECO:0007669"/>
    <property type="project" value="UniProtKB-UniRule"/>
</dbReference>
<feature type="compositionally biased region" description="Polar residues" evidence="12">
    <location>
        <begin position="271"/>
        <end position="281"/>
    </location>
</feature>
<comment type="function">
    <text evidence="10">Subunit of non-clathrin- and clathrin-associated adaptor protein complex 3 (AP-3) that plays a role in protein sorting in the late-Golgi/trans-Golgi network (TGN) and/or endosomes. The AP complexes mediate both the recruitment of clathrin to membranes and the recognition of sorting signals within the cytosolic tails of transmembrane cargo molecules. AP-3 appears to be involved in the sorting of a subset of transmembrane proteins targeted to lysosomes and lysosome-related organelles. In concert with the BLOC-1 complex, AP-3 is required to target cargos into vesicles assembled at cell bodies for delivery into neurites and nerve terminals.</text>
</comment>
<keyword evidence="5" id="KW-0597">Phosphoprotein</keyword>
<evidence type="ECO:0000256" key="3">
    <source>
        <dbReference type="ARBA" id="ARBA00006613"/>
    </source>
</evidence>
<dbReference type="Gramene" id="ONK67750">
    <property type="protein sequence ID" value="ONK67750"/>
    <property type="gene ID" value="A4U43_C05F3390"/>
</dbReference>
<keyword evidence="6 11" id="KW-0653">Protein transport</keyword>
<dbReference type="InterPro" id="IPR056314">
    <property type="entry name" value="AP3B1/2_C"/>
</dbReference>
<dbReference type="Gene3D" id="1.25.10.10">
    <property type="entry name" value="Leucine-rich Repeat Variant"/>
    <property type="match status" value="1"/>
</dbReference>
<keyword evidence="9" id="KW-0968">Cytoplasmic vesicle</keyword>
<dbReference type="PIRSF" id="PIRSF037096">
    <property type="entry name" value="AP3_complex_beta"/>
    <property type="match status" value="1"/>
</dbReference>
<comment type="similarity">
    <text evidence="3 11">Belongs to the adaptor complexes large subunit family.</text>
</comment>
<dbReference type="AlphaFoldDB" id="A0A5P1EUH1"/>
<dbReference type="Pfam" id="PF14796">
    <property type="entry name" value="AP3B1_C"/>
    <property type="match status" value="1"/>
</dbReference>
<evidence type="ECO:0000256" key="4">
    <source>
        <dbReference type="ARBA" id="ARBA00022448"/>
    </source>
</evidence>
<dbReference type="GO" id="GO:0006886">
    <property type="term" value="P:intracellular protein transport"/>
    <property type="evidence" value="ECO:0007669"/>
    <property type="project" value="InterPro"/>
</dbReference>